<gene>
    <name evidence="1" type="ordered locus">Sdel_2165</name>
</gene>
<proteinExistence type="predicted"/>
<organism evidence="1 2">
    <name type="scientific">Sulfurospirillum deleyianum (strain ATCC 51133 / DSM 6946 / 5175)</name>
    <dbReference type="NCBI Taxonomy" id="525898"/>
    <lineage>
        <taxon>Bacteria</taxon>
        <taxon>Pseudomonadati</taxon>
        <taxon>Campylobacterota</taxon>
        <taxon>Epsilonproteobacteria</taxon>
        <taxon>Campylobacterales</taxon>
        <taxon>Sulfurospirillaceae</taxon>
        <taxon>Sulfurospirillum</taxon>
    </lineage>
</organism>
<dbReference type="Proteomes" id="UP000002222">
    <property type="component" value="Chromosome"/>
</dbReference>
<dbReference type="AlphaFoldDB" id="D1B507"/>
<accession>D1B507</accession>
<reference evidence="2" key="1">
    <citation type="submission" date="2009-11" db="EMBL/GenBank/DDBJ databases">
        <title>The complete genome of Sulfurospirillum deleyianum DSM 6946.</title>
        <authorList>
            <consortium name="US DOE Joint Genome Institute (JGI-PGF)"/>
            <person name="Lucas S."/>
            <person name="Copeland A."/>
            <person name="Lapidus A."/>
            <person name="Glavina del Rio T."/>
            <person name="Dalin E."/>
            <person name="Tice H."/>
            <person name="Bruce D."/>
            <person name="Goodwin L."/>
            <person name="Pitluck S."/>
            <person name="Kyrpides N."/>
            <person name="Mavromatis K."/>
            <person name="Ivanova N."/>
            <person name="Ovchinnikova G."/>
            <person name="Munk A.C."/>
            <person name="Lu M."/>
            <person name="Brettin T."/>
            <person name="Detter J.C."/>
            <person name="Han C."/>
            <person name="Tapia R."/>
            <person name="Larimer F."/>
            <person name="Land M."/>
            <person name="Hauser L."/>
            <person name="Markowitz V."/>
            <person name="Cheng J.F."/>
            <person name="Hugenholtz P."/>
            <person name="Woyke T."/>
            <person name="Wu D."/>
            <person name="Aumann P."/>
            <person name="Schneider S."/>
            <person name="Lang E."/>
            <person name="Spring S."/>
            <person name="Klenk H.P."/>
            <person name="Eisen J.A."/>
        </authorList>
    </citation>
    <scope>NUCLEOTIDE SEQUENCE [LARGE SCALE GENOMIC DNA]</scope>
    <source>
        <strain evidence="2">ATCC 51133 / DSM 6946 / 5175</strain>
    </source>
</reference>
<dbReference type="HOGENOM" id="CLU_2014078_0_0_7"/>
<evidence type="ECO:0000313" key="1">
    <source>
        <dbReference type="EMBL" id="ACZ13177.1"/>
    </source>
</evidence>
<evidence type="ECO:0000313" key="2">
    <source>
        <dbReference type="Proteomes" id="UP000002222"/>
    </source>
</evidence>
<name>D1B507_SULD5</name>
<reference evidence="1 2" key="2">
    <citation type="journal article" date="2010" name="Stand. Genomic Sci.">
        <title>Complete genome sequence of Sulfurospirillum deleyianum type strain (5175).</title>
        <authorList>
            <person name="Sikorski J."/>
            <person name="Lapidus A."/>
            <person name="Copeland A."/>
            <person name="Glavina Del Rio T."/>
            <person name="Nolan M."/>
            <person name="Lucas S."/>
            <person name="Chen F."/>
            <person name="Tice H."/>
            <person name="Cheng J.F."/>
            <person name="Saunders E."/>
            <person name="Bruce D."/>
            <person name="Goodwin L."/>
            <person name="Pitluck S."/>
            <person name="Ovchinnikova G."/>
            <person name="Pati A."/>
            <person name="Ivanova N."/>
            <person name="Mavromatis K."/>
            <person name="Chen A."/>
            <person name="Palaniappan K."/>
            <person name="Chain P."/>
            <person name="Land M."/>
            <person name="Hauser L."/>
            <person name="Chang Y.J."/>
            <person name="Jeffries C.D."/>
            <person name="Brettin T."/>
            <person name="Detter J.C."/>
            <person name="Han C."/>
            <person name="Rohde M."/>
            <person name="Lang E."/>
            <person name="Spring S."/>
            <person name="Goker M."/>
            <person name="Bristow J."/>
            <person name="Eisen J.A."/>
            <person name="Markowitz V."/>
            <person name="Hugenholtz P."/>
            <person name="Kyrpides N.C."/>
            <person name="Klenk H.P."/>
        </authorList>
    </citation>
    <scope>NUCLEOTIDE SEQUENCE [LARGE SCALE GENOMIC DNA]</scope>
    <source>
        <strain evidence="2">ATCC 51133 / DSM 6946 / 5175</strain>
    </source>
</reference>
<dbReference type="EMBL" id="CP001816">
    <property type="protein sequence ID" value="ACZ13177.1"/>
    <property type="molecule type" value="Genomic_DNA"/>
</dbReference>
<sequence length="123" mass="14371">MDNNYSLTNYSSKNLTMYPSDTVQEEVLPPIDEKQINRYFAQLELVLTKYWTLEKQLDSARLNEERKTFQLACEKQKILQLQQDALNYINSSGLCLWKNLKNNQIFFKSNAQSKPISARSIVS</sequence>
<dbReference type="KEGG" id="sdl:Sdel_2165"/>
<keyword evidence="2" id="KW-1185">Reference proteome</keyword>
<protein>
    <submittedName>
        <fullName evidence="1">Uncharacterized protein</fullName>
    </submittedName>
</protein>